<evidence type="ECO:0000313" key="3">
    <source>
        <dbReference type="Proteomes" id="UP001617689"/>
    </source>
</evidence>
<dbReference type="RefSeq" id="WP_400393672.1">
    <property type="nucleotide sequence ID" value="NZ_JBIXLL010000001.1"/>
</dbReference>
<keyword evidence="3" id="KW-1185">Reference proteome</keyword>
<dbReference type="PROSITE" id="PS51257">
    <property type="entry name" value="PROKAR_LIPOPROTEIN"/>
    <property type="match status" value="1"/>
</dbReference>
<evidence type="ECO:0000256" key="1">
    <source>
        <dbReference type="SAM" id="SignalP"/>
    </source>
</evidence>
<protein>
    <recommendedName>
        <fullName evidence="4">Lipoprotein</fullName>
    </recommendedName>
</protein>
<gene>
    <name evidence="2" type="ORF">ACIPUP_00670</name>
</gene>
<comment type="caution">
    <text evidence="2">The sequence shown here is derived from an EMBL/GenBank/DDBJ whole genome shotgun (WGS) entry which is preliminary data.</text>
</comment>
<reference evidence="2 3" key="1">
    <citation type="submission" date="2024-10" db="EMBL/GenBank/DDBJ databases">
        <authorList>
            <person name="Lu C.-H."/>
        </authorList>
    </citation>
    <scope>NUCLEOTIDE SEQUENCE [LARGE SCALE GENOMIC DNA]</scope>
    <source>
        <strain evidence="2 3">22ZTDG03-2</strain>
    </source>
</reference>
<organism evidence="2 3">
    <name type="scientific">Pectobacterium actinidiae</name>
    <dbReference type="NCBI Taxonomy" id="1507808"/>
    <lineage>
        <taxon>Bacteria</taxon>
        <taxon>Pseudomonadati</taxon>
        <taxon>Pseudomonadota</taxon>
        <taxon>Gammaproteobacteria</taxon>
        <taxon>Enterobacterales</taxon>
        <taxon>Pectobacteriaceae</taxon>
        <taxon>Pectobacterium</taxon>
    </lineage>
</organism>
<proteinExistence type="predicted"/>
<keyword evidence="1" id="KW-0732">Signal</keyword>
<dbReference type="Proteomes" id="UP001617689">
    <property type="component" value="Unassembled WGS sequence"/>
</dbReference>
<name>A0ABW8G7V5_9GAMM</name>
<feature type="signal peptide" evidence="1">
    <location>
        <begin position="1"/>
        <end position="23"/>
    </location>
</feature>
<evidence type="ECO:0000313" key="2">
    <source>
        <dbReference type="EMBL" id="MFJ5427668.1"/>
    </source>
</evidence>
<sequence>MKKFFMVFLCAAAMVGCSSQVHQQEGCQVIYYKGSELNSERGYVTDSKLINNEKYYLLKSARDNGWIPERNITFNSCKK</sequence>
<evidence type="ECO:0008006" key="4">
    <source>
        <dbReference type="Google" id="ProtNLM"/>
    </source>
</evidence>
<accession>A0ABW8G7V5</accession>
<dbReference type="EMBL" id="JBIXLL010000001">
    <property type="protein sequence ID" value="MFJ5427668.1"/>
    <property type="molecule type" value="Genomic_DNA"/>
</dbReference>
<feature type="chain" id="PRO_5046520616" description="Lipoprotein" evidence="1">
    <location>
        <begin position="24"/>
        <end position="79"/>
    </location>
</feature>